<dbReference type="Proteomes" id="UP000263642">
    <property type="component" value="Unassembled WGS sequence"/>
</dbReference>
<dbReference type="EMBL" id="DQAY01000023">
    <property type="protein sequence ID" value="HCO22211.1"/>
    <property type="molecule type" value="Genomic_DNA"/>
</dbReference>
<reference evidence="1 2" key="1">
    <citation type="journal article" date="2018" name="Nat. Biotechnol.">
        <title>A standardized bacterial taxonomy based on genome phylogeny substantially revises the tree of life.</title>
        <authorList>
            <person name="Parks D.H."/>
            <person name="Chuvochina M."/>
            <person name="Waite D.W."/>
            <person name="Rinke C."/>
            <person name="Skarshewski A."/>
            <person name="Chaumeil P.A."/>
            <person name="Hugenholtz P."/>
        </authorList>
    </citation>
    <scope>NUCLEOTIDE SEQUENCE [LARGE SCALE GENOMIC DNA]</scope>
    <source>
        <strain evidence="1">UBA9375</strain>
    </source>
</reference>
<comment type="caution">
    <text evidence="1">The sequence shown here is derived from an EMBL/GenBank/DDBJ whole genome shotgun (WGS) entry which is preliminary data.</text>
</comment>
<evidence type="ECO:0000313" key="2">
    <source>
        <dbReference type="Proteomes" id="UP000263642"/>
    </source>
</evidence>
<gene>
    <name evidence="1" type="ORF">DIT97_03760</name>
</gene>
<sequence>MSIEKSSDDSKREVGKGRNTIIEHFDGVLESGAHKYEATCHLWKIPNEDFVKLGSWGGTVTLAGKATTASAFELMFGRGNVTVSGIGRRAGEAIVTKTTNNQILIIKGSGTYPSKQ</sequence>
<accession>A0A3D3R033</accession>
<evidence type="ECO:0000313" key="1">
    <source>
        <dbReference type="EMBL" id="HCO22211.1"/>
    </source>
</evidence>
<protein>
    <submittedName>
        <fullName evidence="1">Uncharacterized protein</fullName>
    </submittedName>
</protein>
<dbReference type="AlphaFoldDB" id="A0A3D3R033"/>
<organism evidence="1 2">
    <name type="scientific">Gimesia maris</name>
    <dbReference type="NCBI Taxonomy" id="122"/>
    <lineage>
        <taxon>Bacteria</taxon>
        <taxon>Pseudomonadati</taxon>
        <taxon>Planctomycetota</taxon>
        <taxon>Planctomycetia</taxon>
        <taxon>Planctomycetales</taxon>
        <taxon>Planctomycetaceae</taxon>
        <taxon>Gimesia</taxon>
    </lineage>
</organism>
<proteinExistence type="predicted"/>
<name>A0A3D3R033_9PLAN</name>